<sequence length="277" mass="30821">MKKVLTLSVLVVAILMVFTGCLPKTKFGTATLKTIPELRTLIMNNKDTWTDFDAKDRLYETEGTVAYEYVSNSDSTKNYVYVVDDKGNGIKLSYLHKNEYENLFNVNDKIKIKGVPYYKTWDDPNVYELRMDISNYGTITVLEANHGIVLSSAKNQTSSLTGSNFANLIKFTGKYVDSDQFQNKNFTLANGDTIVIDSHSTIGTLTPNSTYTVTGVVGQSFGYRVFTSDASWTTLLEAAPPAPTPESTYTGIEKVKNDFLTNSASNTFKNIEGKLFI</sequence>
<dbReference type="AlphaFoldDB" id="A0A7G1G2U4"/>
<dbReference type="PROSITE" id="PS51257">
    <property type="entry name" value="PROKAR_LIPOPROTEIN"/>
    <property type="match status" value="1"/>
</dbReference>
<dbReference type="Proteomes" id="UP000516361">
    <property type="component" value="Chromosome"/>
</dbReference>
<evidence type="ECO:0000313" key="2">
    <source>
        <dbReference type="Proteomes" id="UP000516361"/>
    </source>
</evidence>
<accession>A0A7G1G2U4</accession>
<protein>
    <recommendedName>
        <fullName evidence="3">Lipoprotein</fullName>
    </recommendedName>
</protein>
<evidence type="ECO:0008006" key="3">
    <source>
        <dbReference type="Google" id="ProtNLM"/>
    </source>
</evidence>
<organism evidence="1 2">
    <name type="scientific">Tepiditoga spiralis</name>
    <dbReference type="NCBI Taxonomy" id="2108365"/>
    <lineage>
        <taxon>Bacteria</taxon>
        <taxon>Thermotogati</taxon>
        <taxon>Thermotogota</taxon>
        <taxon>Thermotogae</taxon>
        <taxon>Petrotogales</taxon>
        <taxon>Petrotogaceae</taxon>
        <taxon>Tepiditoga</taxon>
    </lineage>
</organism>
<keyword evidence="2" id="KW-1185">Reference proteome</keyword>
<dbReference type="EMBL" id="AP018712">
    <property type="protein sequence ID" value="BBE30720.1"/>
    <property type="molecule type" value="Genomic_DNA"/>
</dbReference>
<evidence type="ECO:0000313" key="1">
    <source>
        <dbReference type="EMBL" id="BBE30720.1"/>
    </source>
</evidence>
<dbReference type="RefSeq" id="WP_190615790.1">
    <property type="nucleotide sequence ID" value="NZ_AP018712.1"/>
</dbReference>
<reference evidence="1 2" key="1">
    <citation type="submission" date="2018-06" db="EMBL/GenBank/DDBJ databases">
        <title>Genome sequencing of Oceanotoga sp. sy52.</title>
        <authorList>
            <person name="Mori K."/>
        </authorList>
    </citation>
    <scope>NUCLEOTIDE SEQUENCE [LARGE SCALE GENOMIC DNA]</scope>
    <source>
        <strain evidence="2">sy52</strain>
    </source>
</reference>
<dbReference type="InParanoid" id="A0A7G1G2U4"/>
<gene>
    <name evidence="1" type="ORF">OSSY52_08610</name>
</gene>
<proteinExistence type="predicted"/>
<name>A0A7G1G2U4_9BACT</name>
<dbReference type="KEGG" id="ocy:OSSY52_08610"/>